<dbReference type="AlphaFoldDB" id="A0AAN9L7H0"/>
<sequence>MSESFFGDSSQGGGEAELHMALDYLSKDISKLDNKKNIRVPSRTGEKAKGLTVHCTVTTMNTHHLGNGLAEPKSDSS</sequence>
<organism evidence="1 2">
    <name type="scientific">Canavalia gladiata</name>
    <name type="common">Sword bean</name>
    <name type="synonym">Dolichos gladiatus</name>
    <dbReference type="NCBI Taxonomy" id="3824"/>
    <lineage>
        <taxon>Eukaryota</taxon>
        <taxon>Viridiplantae</taxon>
        <taxon>Streptophyta</taxon>
        <taxon>Embryophyta</taxon>
        <taxon>Tracheophyta</taxon>
        <taxon>Spermatophyta</taxon>
        <taxon>Magnoliopsida</taxon>
        <taxon>eudicotyledons</taxon>
        <taxon>Gunneridae</taxon>
        <taxon>Pentapetalae</taxon>
        <taxon>rosids</taxon>
        <taxon>fabids</taxon>
        <taxon>Fabales</taxon>
        <taxon>Fabaceae</taxon>
        <taxon>Papilionoideae</taxon>
        <taxon>50 kb inversion clade</taxon>
        <taxon>NPAAA clade</taxon>
        <taxon>indigoferoid/millettioid clade</taxon>
        <taxon>Phaseoleae</taxon>
        <taxon>Canavalia</taxon>
    </lineage>
</organism>
<protein>
    <submittedName>
        <fullName evidence="1">Uncharacterized protein</fullName>
    </submittedName>
</protein>
<keyword evidence="2" id="KW-1185">Reference proteome</keyword>
<gene>
    <name evidence="1" type="ORF">VNO77_25086</name>
</gene>
<accession>A0AAN9L7H0</accession>
<name>A0AAN9L7H0_CANGL</name>
<evidence type="ECO:0000313" key="1">
    <source>
        <dbReference type="EMBL" id="KAK7330880.1"/>
    </source>
</evidence>
<dbReference type="Proteomes" id="UP001367508">
    <property type="component" value="Unassembled WGS sequence"/>
</dbReference>
<proteinExistence type="predicted"/>
<dbReference type="EMBL" id="JAYMYQ010000005">
    <property type="protein sequence ID" value="KAK7330880.1"/>
    <property type="molecule type" value="Genomic_DNA"/>
</dbReference>
<comment type="caution">
    <text evidence="1">The sequence shown here is derived from an EMBL/GenBank/DDBJ whole genome shotgun (WGS) entry which is preliminary data.</text>
</comment>
<reference evidence="1 2" key="1">
    <citation type="submission" date="2024-01" db="EMBL/GenBank/DDBJ databases">
        <title>The genomes of 5 underutilized Papilionoideae crops provide insights into root nodulation and disease resistanc.</title>
        <authorList>
            <person name="Jiang F."/>
        </authorList>
    </citation>
    <scope>NUCLEOTIDE SEQUENCE [LARGE SCALE GENOMIC DNA]</scope>
    <source>
        <strain evidence="1">LVBAO_FW01</strain>
        <tissue evidence="1">Leaves</tissue>
    </source>
</reference>
<evidence type="ECO:0000313" key="2">
    <source>
        <dbReference type="Proteomes" id="UP001367508"/>
    </source>
</evidence>